<dbReference type="AlphaFoldDB" id="A0A3P3W942"/>
<dbReference type="Proteomes" id="UP000271937">
    <property type="component" value="Unassembled WGS sequence"/>
</dbReference>
<dbReference type="OrthoDB" id="8548541at2"/>
<name>A0A3P3W942_9FLAO</name>
<comment type="caution">
    <text evidence="1">The sequence shown here is derived from an EMBL/GenBank/DDBJ whole genome shotgun (WGS) entry which is preliminary data.</text>
</comment>
<reference evidence="1 2" key="1">
    <citation type="submission" date="2018-11" db="EMBL/GenBank/DDBJ databases">
        <title>Flavobacterium sp. nov., YIM 102600 draft genome.</title>
        <authorList>
            <person name="Li G."/>
            <person name="Jiang Y."/>
        </authorList>
    </citation>
    <scope>NUCLEOTIDE SEQUENCE [LARGE SCALE GENOMIC DNA]</scope>
    <source>
        <strain evidence="1 2">YIM 102600</strain>
    </source>
</reference>
<evidence type="ECO:0000313" key="2">
    <source>
        <dbReference type="Proteomes" id="UP000271937"/>
    </source>
</evidence>
<organism evidence="1 2">
    <name type="scientific">Flavobacterium macacae</name>
    <dbReference type="NCBI Taxonomy" id="2488993"/>
    <lineage>
        <taxon>Bacteria</taxon>
        <taxon>Pseudomonadati</taxon>
        <taxon>Bacteroidota</taxon>
        <taxon>Flavobacteriia</taxon>
        <taxon>Flavobacteriales</taxon>
        <taxon>Flavobacteriaceae</taxon>
        <taxon>Flavobacterium</taxon>
    </lineage>
</organism>
<accession>A0A3P3W942</accession>
<evidence type="ECO:0000313" key="1">
    <source>
        <dbReference type="EMBL" id="RRJ90516.1"/>
    </source>
</evidence>
<sequence>MENNLINLQKGDLDKNIYRIYQLDRFIDLLTNKTNVLVRTSLWEDPFENFILNSTGKLPSGQLFTISSRDKYFGQCWSLKKESDAMWRIYSQHIKDEKSGDLITGNIGVKVKSNIGKIFEPLFNSQKSAINPKNGLPYILNSFIGKVEYKRKNDLIGLLSQNVSNIIFDQSGKGQASTLMLKRLAFTHEREVRIVHSYDDCDESDKIYSYQIDPNHCFDEIVVDPRIPKQEYLKIKNLIRKAGYKNRIIQSGLYKIENFTFNSDYP</sequence>
<protein>
    <recommendedName>
        <fullName evidence="3">DUF2971 domain-containing protein</fullName>
    </recommendedName>
</protein>
<dbReference type="RefSeq" id="WP_125013099.1">
    <property type="nucleotide sequence ID" value="NZ_RQVR01000011.1"/>
</dbReference>
<proteinExistence type="predicted"/>
<keyword evidence="2" id="KW-1185">Reference proteome</keyword>
<dbReference type="EMBL" id="RQVR01000011">
    <property type="protein sequence ID" value="RRJ90516.1"/>
    <property type="molecule type" value="Genomic_DNA"/>
</dbReference>
<evidence type="ECO:0008006" key="3">
    <source>
        <dbReference type="Google" id="ProtNLM"/>
    </source>
</evidence>
<gene>
    <name evidence="1" type="ORF">EG849_10825</name>
</gene>